<dbReference type="Gene3D" id="1.10.30.50">
    <property type="match status" value="1"/>
</dbReference>
<reference evidence="3 4" key="1">
    <citation type="submission" date="2016-12" db="EMBL/GenBank/DDBJ databases">
        <title>Genome Mining:The Detection of Biosynthetic Gene Clusters to Aid in the Expression of Curamycin A produced by Streptomyces sp. strain CZA14.</title>
        <authorList>
            <person name="Durrell K.A."/>
            <person name="Kirby B.M."/>
            <person name="Khan W."/>
            <person name="Mthethwa T."/>
            <person name="Le Roes-Hill M."/>
        </authorList>
    </citation>
    <scope>NUCLEOTIDE SEQUENCE [LARGE SCALE GENOMIC DNA]</scope>
    <source>
        <strain evidence="3 4">CZA14</strain>
    </source>
</reference>
<organism evidence="3 4">
    <name type="scientific">Streptomyces pharetrae CZA14</name>
    <dbReference type="NCBI Taxonomy" id="1144883"/>
    <lineage>
        <taxon>Bacteria</taxon>
        <taxon>Bacillati</taxon>
        <taxon>Actinomycetota</taxon>
        <taxon>Actinomycetes</taxon>
        <taxon>Kitasatosporales</taxon>
        <taxon>Streptomycetaceae</taxon>
        <taxon>Streptomyces</taxon>
    </lineage>
</organism>
<comment type="caution">
    <text evidence="3">The sequence shown here is derived from an EMBL/GenBank/DDBJ whole genome shotgun (WGS) entry which is preliminary data.</text>
</comment>
<dbReference type="EMBL" id="MRYD01000014">
    <property type="protein sequence ID" value="OSZ61564.1"/>
    <property type="molecule type" value="Genomic_DNA"/>
</dbReference>
<dbReference type="PROSITE" id="PS51015">
    <property type="entry name" value="YDG"/>
    <property type="match status" value="1"/>
</dbReference>
<dbReference type="InterPro" id="IPR045134">
    <property type="entry name" value="UHRF1/2-like"/>
</dbReference>
<dbReference type="CDD" id="cd00085">
    <property type="entry name" value="HNHc"/>
    <property type="match status" value="1"/>
</dbReference>
<feature type="domain" description="YDG" evidence="2">
    <location>
        <begin position="14"/>
        <end position="154"/>
    </location>
</feature>
<dbReference type="Proteomes" id="UP000194266">
    <property type="component" value="Unassembled WGS sequence"/>
</dbReference>
<protein>
    <recommendedName>
        <fullName evidence="2">YDG domain-containing protein</fullName>
    </recommendedName>
</protein>
<evidence type="ECO:0000256" key="1">
    <source>
        <dbReference type="SAM" id="MobiDB-lite"/>
    </source>
</evidence>
<dbReference type="SMART" id="SM00507">
    <property type="entry name" value="HNHc"/>
    <property type="match status" value="1"/>
</dbReference>
<evidence type="ECO:0000313" key="4">
    <source>
        <dbReference type="Proteomes" id="UP000194266"/>
    </source>
</evidence>
<dbReference type="InterPro" id="IPR003615">
    <property type="entry name" value="HNH_nuc"/>
</dbReference>
<dbReference type="Pfam" id="PF13391">
    <property type="entry name" value="HNH_2"/>
    <property type="match status" value="1"/>
</dbReference>
<dbReference type="PANTHER" id="PTHR14140">
    <property type="entry name" value="E3 UBIQUITIN-PROTEIN LIGASE UHRF-RELATED"/>
    <property type="match status" value="1"/>
</dbReference>
<gene>
    <name evidence="3" type="ORF">OQI_04930</name>
</gene>
<feature type="region of interest" description="Disordered" evidence="1">
    <location>
        <begin position="161"/>
        <end position="191"/>
    </location>
</feature>
<name>A0ABX3YRZ9_9ACTN</name>
<evidence type="ECO:0000259" key="2">
    <source>
        <dbReference type="PROSITE" id="PS51015"/>
    </source>
</evidence>
<dbReference type="SMART" id="SM00466">
    <property type="entry name" value="SRA"/>
    <property type="match status" value="1"/>
</dbReference>
<proteinExistence type="predicted"/>
<accession>A0ABX3YRZ9</accession>
<dbReference type="Gene3D" id="2.30.280.10">
    <property type="entry name" value="SRA-YDG"/>
    <property type="match status" value="1"/>
</dbReference>
<dbReference type="SUPFAM" id="SSF88697">
    <property type="entry name" value="PUA domain-like"/>
    <property type="match status" value="1"/>
</dbReference>
<dbReference type="PANTHER" id="PTHR14140:SF27">
    <property type="entry name" value="OS04G0289800 PROTEIN"/>
    <property type="match status" value="1"/>
</dbReference>
<evidence type="ECO:0000313" key="3">
    <source>
        <dbReference type="EMBL" id="OSZ61564.1"/>
    </source>
</evidence>
<dbReference type="Pfam" id="PF02182">
    <property type="entry name" value="SAD_SRA"/>
    <property type="match status" value="1"/>
</dbReference>
<sequence length="310" mass="33804">MDVGLQTEKFDGFGDPPCVPVGTIFHDRKALASANVHRPRQAGIWGKQDEEAKSIVVSGGYPDDEDYGDEIIYTGQGGQTEGRHTHDQELTRGNAALVNSIASGRPVRVIRGAVRDSDHAPPAGLRYDGLYRVEEHWSQKGVSNFLVWRFRLRAIDTVAKIVSPPPPQDGSGDESIPTPSGNPRPGRRASHVQRVIRSTAIANWVKSIHQHTCQVCGLRILTPTGAYAEAAHIRPLGSPHNGPDDSSNILCLCPNHHVAFDFGMLTVESDLTVVDRATGKRTALLTVSGHEISQEHLRYHREHHALTSAG</sequence>
<dbReference type="InterPro" id="IPR003105">
    <property type="entry name" value="SRA_YDG"/>
</dbReference>
<keyword evidence="4" id="KW-1185">Reference proteome</keyword>
<dbReference type="InterPro" id="IPR015947">
    <property type="entry name" value="PUA-like_sf"/>
</dbReference>
<dbReference type="InterPro" id="IPR036987">
    <property type="entry name" value="SRA-YDG_sf"/>
</dbReference>